<dbReference type="GO" id="GO:0016324">
    <property type="term" value="C:apical plasma membrane"/>
    <property type="evidence" value="ECO:0007669"/>
    <property type="project" value="TreeGrafter"/>
</dbReference>
<evidence type="ECO:0000313" key="7">
    <source>
        <dbReference type="Proteomes" id="UP001239994"/>
    </source>
</evidence>
<evidence type="ECO:0000313" key="6">
    <source>
        <dbReference type="EMBL" id="KAK1803077.1"/>
    </source>
</evidence>
<dbReference type="InterPro" id="IPR051067">
    <property type="entry name" value="NHER"/>
</dbReference>
<dbReference type="InterPro" id="IPR036034">
    <property type="entry name" value="PDZ_sf"/>
</dbReference>
<feature type="compositionally biased region" description="Basic and acidic residues" evidence="4">
    <location>
        <begin position="488"/>
        <end position="498"/>
    </location>
</feature>
<dbReference type="EMBL" id="JAROKS010000006">
    <property type="protein sequence ID" value="KAK1803077.1"/>
    <property type="molecule type" value="Genomic_DNA"/>
</dbReference>
<evidence type="ECO:0000259" key="5">
    <source>
        <dbReference type="PROSITE" id="PS50106"/>
    </source>
</evidence>
<dbReference type="GO" id="GO:0072659">
    <property type="term" value="P:protein localization to plasma membrane"/>
    <property type="evidence" value="ECO:0007669"/>
    <property type="project" value="TreeGrafter"/>
</dbReference>
<evidence type="ECO:0000256" key="1">
    <source>
        <dbReference type="ARBA" id="ARBA00004236"/>
    </source>
</evidence>
<dbReference type="AlphaFoldDB" id="A0AAD8ZPV0"/>
<keyword evidence="2" id="KW-1003">Cell membrane</keyword>
<comment type="subcellular location">
    <subcellularLocation>
        <location evidence="1">Cell membrane</location>
    </subcellularLocation>
</comment>
<dbReference type="SUPFAM" id="SSF50156">
    <property type="entry name" value="PDZ domain-like"/>
    <property type="match status" value="2"/>
</dbReference>
<name>A0AAD8ZPV0_9TELE</name>
<dbReference type="SMART" id="SM00228">
    <property type="entry name" value="PDZ"/>
    <property type="match status" value="2"/>
</dbReference>
<gene>
    <name evidence="6" type="ORF">P4O66_021604</name>
</gene>
<reference evidence="6" key="1">
    <citation type="submission" date="2023-03" db="EMBL/GenBank/DDBJ databases">
        <title>Electrophorus voltai genome.</title>
        <authorList>
            <person name="Bian C."/>
        </authorList>
    </citation>
    <scope>NUCLEOTIDE SEQUENCE</scope>
    <source>
        <strain evidence="6">CB-2022</strain>
        <tissue evidence="6">Muscle</tissue>
    </source>
</reference>
<evidence type="ECO:0000256" key="3">
    <source>
        <dbReference type="ARBA" id="ARBA00022737"/>
    </source>
</evidence>
<dbReference type="GO" id="GO:0005102">
    <property type="term" value="F:signaling receptor binding"/>
    <property type="evidence" value="ECO:0007669"/>
    <property type="project" value="TreeGrafter"/>
</dbReference>
<protein>
    <recommendedName>
        <fullName evidence="5">PDZ domain-containing protein</fullName>
    </recommendedName>
</protein>
<dbReference type="Gene3D" id="2.30.42.10">
    <property type="match status" value="2"/>
</dbReference>
<feature type="domain" description="PDZ" evidence="5">
    <location>
        <begin position="18"/>
        <end position="98"/>
    </location>
</feature>
<keyword evidence="7" id="KW-1185">Reference proteome</keyword>
<organism evidence="6 7">
    <name type="scientific">Electrophorus voltai</name>
    <dbReference type="NCBI Taxonomy" id="2609070"/>
    <lineage>
        <taxon>Eukaryota</taxon>
        <taxon>Metazoa</taxon>
        <taxon>Chordata</taxon>
        <taxon>Craniata</taxon>
        <taxon>Vertebrata</taxon>
        <taxon>Euteleostomi</taxon>
        <taxon>Actinopterygii</taxon>
        <taxon>Neopterygii</taxon>
        <taxon>Teleostei</taxon>
        <taxon>Ostariophysi</taxon>
        <taxon>Gymnotiformes</taxon>
        <taxon>Gymnotoidei</taxon>
        <taxon>Gymnotidae</taxon>
        <taxon>Electrophorus</taxon>
    </lineage>
</organism>
<keyword evidence="2" id="KW-0472">Membrane</keyword>
<proteinExistence type="predicted"/>
<evidence type="ECO:0000256" key="2">
    <source>
        <dbReference type="ARBA" id="ARBA00022475"/>
    </source>
</evidence>
<dbReference type="GO" id="GO:0043495">
    <property type="term" value="F:protein-membrane adaptor activity"/>
    <property type="evidence" value="ECO:0007669"/>
    <property type="project" value="TreeGrafter"/>
</dbReference>
<dbReference type="InterPro" id="IPR001478">
    <property type="entry name" value="PDZ"/>
</dbReference>
<evidence type="ECO:0000256" key="4">
    <source>
        <dbReference type="SAM" id="MobiDB-lite"/>
    </source>
</evidence>
<dbReference type="InterPro" id="IPR015098">
    <property type="entry name" value="EBP50_C"/>
</dbReference>
<comment type="caution">
    <text evidence="6">The sequence shown here is derived from an EMBL/GenBank/DDBJ whole genome shotgun (WGS) entry which is preliminary data.</text>
</comment>
<feature type="domain" description="PDZ" evidence="5">
    <location>
        <begin position="262"/>
        <end position="336"/>
    </location>
</feature>
<dbReference type="Pfam" id="PF09007">
    <property type="entry name" value="EBP50_C"/>
    <property type="match status" value="1"/>
</dbReference>
<feature type="region of interest" description="Disordered" evidence="4">
    <location>
        <begin position="468"/>
        <end position="498"/>
    </location>
</feature>
<accession>A0AAD8ZPV0</accession>
<dbReference type="Pfam" id="PF17820">
    <property type="entry name" value="PDZ_6"/>
    <property type="match status" value="1"/>
</dbReference>
<dbReference type="PANTHER" id="PTHR14191:SF4">
    <property type="entry name" value="NA(+)_H(+) EXCHANGE REGULATORY COFACTOR NHE-RF2"/>
    <property type="match status" value="1"/>
</dbReference>
<feature type="region of interest" description="Disordered" evidence="4">
    <location>
        <begin position="371"/>
        <end position="393"/>
    </location>
</feature>
<dbReference type="PANTHER" id="PTHR14191">
    <property type="entry name" value="PDZ DOMAIN CONTAINING PROTEIN"/>
    <property type="match status" value="1"/>
</dbReference>
<dbReference type="PROSITE" id="PS50106">
    <property type="entry name" value="PDZ"/>
    <property type="match status" value="2"/>
</dbReference>
<dbReference type="CDD" id="cd06768">
    <property type="entry name" value="PDZ_NHERF-like"/>
    <property type="match status" value="2"/>
</dbReference>
<dbReference type="Pfam" id="PF00595">
    <property type="entry name" value="PDZ"/>
    <property type="match status" value="1"/>
</dbReference>
<sequence length="498" mass="54395">MAYRLERELIRRGLRPRLCYLTKGPRGYGFHLHGERNRGAQFIRKIEPGSPADLAGLRSGDRVVEVNGENVEHAPHYQVVQKIMAVDHRTRLLVVDRATDDLLHFHGLPCTEDLAVEMGCLSPRASSLASSPVTSCSSSPHMSSSPFSPWDSVTLPFFRGSGNKPRRPSVTAEMDSLYTVVNSNKSPAIFPGGGRDSLMSLPDHDLPPPLSDRQPECQADLSGPHPGVQVPAGPAEDAQSTEATRAEVAPDLRPRLCCIAMGKHGYGFNLHSDKRRAGHFVRLVDPGSPAERAGLQTGDRVVEVNSRSIEGMRHSQVVAIIRGGGNQTQLLVVDPETDALFKRLGIMPTAAHLTEDCVDGPLMENSVSNYPVLQDSSASPSPMPDPSPVSLPTLNVTLTDRPITNGSLKHQSRRSSFSNSILSEMSMEMFSSGYNKRHSAPAGRDEVKAQRVADPAWEYGLYLSPTAAEARQKARAKRGNKRAPPMDWSKKHEIFSNF</sequence>
<dbReference type="InterPro" id="IPR041489">
    <property type="entry name" value="PDZ_6"/>
</dbReference>
<keyword evidence="3" id="KW-0677">Repeat</keyword>
<feature type="region of interest" description="Disordered" evidence="4">
    <location>
        <begin position="189"/>
        <end position="244"/>
    </location>
</feature>
<dbReference type="Proteomes" id="UP001239994">
    <property type="component" value="Unassembled WGS sequence"/>
</dbReference>